<comment type="caution">
    <text evidence="1">The sequence shown here is derived from an EMBL/GenBank/DDBJ whole genome shotgun (WGS) entry which is preliminary data.</text>
</comment>
<protein>
    <recommendedName>
        <fullName evidence="3">Protein FAR1-RELATED SEQUENCE</fullName>
    </recommendedName>
</protein>
<gene>
    <name evidence="1" type="ORF">Ahy_B03g062098</name>
</gene>
<sequence length="86" mass="10096">MKKLPSKLGGDRRYRDLYDDLNDIMWNSWTEESFEDNWSEFIDEYKLHNNTWLSGELVAQGITFLEFAASSSNFLRLLTSSTLSYS</sequence>
<proteinExistence type="predicted"/>
<evidence type="ECO:0008006" key="3">
    <source>
        <dbReference type="Google" id="ProtNLM"/>
    </source>
</evidence>
<evidence type="ECO:0000313" key="2">
    <source>
        <dbReference type="Proteomes" id="UP000289738"/>
    </source>
</evidence>
<name>A0A444ZT00_ARAHY</name>
<organism evidence="1 2">
    <name type="scientific">Arachis hypogaea</name>
    <name type="common">Peanut</name>
    <dbReference type="NCBI Taxonomy" id="3818"/>
    <lineage>
        <taxon>Eukaryota</taxon>
        <taxon>Viridiplantae</taxon>
        <taxon>Streptophyta</taxon>
        <taxon>Embryophyta</taxon>
        <taxon>Tracheophyta</taxon>
        <taxon>Spermatophyta</taxon>
        <taxon>Magnoliopsida</taxon>
        <taxon>eudicotyledons</taxon>
        <taxon>Gunneridae</taxon>
        <taxon>Pentapetalae</taxon>
        <taxon>rosids</taxon>
        <taxon>fabids</taxon>
        <taxon>Fabales</taxon>
        <taxon>Fabaceae</taxon>
        <taxon>Papilionoideae</taxon>
        <taxon>50 kb inversion clade</taxon>
        <taxon>dalbergioids sensu lato</taxon>
        <taxon>Dalbergieae</taxon>
        <taxon>Pterocarpus clade</taxon>
        <taxon>Arachis</taxon>
    </lineage>
</organism>
<dbReference type="Proteomes" id="UP000289738">
    <property type="component" value="Chromosome B03"/>
</dbReference>
<reference evidence="1 2" key="1">
    <citation type="submission" date="2019-01" db="EMBL/GenBank/DDBJ databases">
        <title>Sequencing of cultivated peanut Arachis hypogaea provides insights into genome evolution and oil improvement.</title>
        <authorList>
            <person name="Chen X."/>
        </authorList>
    </citation>
    <scope>NUCLEOTIDE SEQUENCE [LARGE SCALE GENOMIC DNA]</scope>
    <source>
        <strain evidence="2">cv. Fuhuasheng</strain>
        <tissue evidence="1">Leaves</tissue>
    </source>
</reference>
<evidence type="ECO:0000313" key="1">
    <source>
        <dbReference type="EMBL" id="RYR17333.1"/>
    </source>
</evidence>
<keyword evidence="2" id="KW-1185">Reference proteome</keyword>
<dbReference type="EMBL" id="SDMP01000013">
    <property type="protein sequence ID" value="RYR17333.1"/>
    <property type="molecule type" value="Genomic_DNA"/>
</dbReference>
<dbReference type="PANTHER" id="PTHR47718">
    <property type="entry name" value="OS01G0519700 PROTEIN"/>
    <property type="match status" value="1"/>
</dbReference>
<dbReference type="AlphaFoldDB" id="A0A444ZT00"/>
<accession>A0A444ZT00</accession>